<evidence type="ECO:0000313" key="3">
    <source>
        <dbReference type="Proteomes" id="UP001142292"/>
    </source>
</evidence>
<feature type="transmembrane region" description="Helical" evidence="1">
    <location>
        <begin position="219"/>
        <end position="239"/>
    </location>
</feature>
<keyword evidence="1" id="KW-0812">Transmembrane</keyword>
<feature type="transmembrane region" description="Helical" evidence="1">
    <location>
        <begin position="142"/>
        <end position="160"/>
    </location>
</feature>
<evidence type="ECO:0000256" key="1">
    <source>
        <dbReference type="SAM" id="Phobius"/>
    </source>
</evidence>
<dbReference type="RefSeq" id="WP_189119359.1">
    <property type="nucleotide sequence ID" value="NZ_BMRK01000012.1"/>
</dbReference>
<name>A0ABQ5ST30_9ACTN</name>
<organism evidence="2 3">
    <name type="scientific">Nocardioides luteus</name>
    <dbReference type="NCBI Taxonomy" id="1844"/>
    <lineage>
        <taxon>Bacteria</taxon>
        <taxon>Bacillati</taxon>
        <taxon>Actinomycetota</taxon>
        <taxon>Actinomycetes</taxon>
        <taxon>Propionibacteriales</taxon>
        <taxon>Nocardioidaceae</taxon>
        <taxon>Nocardioides</taxon>
    </lineage>
</organism>
<reference evidence="2" key="1">
    <citation type="journal article" date="2014" name="Int. J. Syst. Evol. Microbiol.">
        <title>Complete genome of a new Firmicutes species belonging to the dominant human colonic microbiota ('Ruminococcus bicirculans') reveals two chromosomes and a selective capacity to utilize plant glucans.</title>
        <authorList>
            <consortium name="NISC Comparative Sequencing Program"/>
            <person name="Wegmann U."/>
            <person name="Louis P."/>
            <person name="Goesmann A."/>
            <person name="Henrissat B."/>
            <person name="Duncan S.H."/>
            <person name="Flint H.J."/>
        </authorList>
    </citation>
    <scope>NUCLEOTIDE SEQUENCE</scope>
    <source>
        <strain evidence="2">VKM Ac-1246</strain>
    </source>
</reference>
<reference evidence="2" key="2">
    <citation type="submission" date="2023-01" db="EMBL/GenBank/DDBJ databases">
        <authorList>
            <person name="Sun Q."/>
            <person name="Evtushenko L."/>
        </authorList>
    </citation>
    <scope>NUCLEOTIDE SEQUENCE</scope>
    <source>
        <strain evidence="2">VKM Ac-1246</strain>
    </source>
</reference>
<protein>
    <recommendedName>
        <fullName evidence="4">DUF998 domain-containing protein</fullName>
    </recommendedName>
</protein>
<sequence length="254" mass="26895">MNHIRFGARALTSASLAGSGVLAYIAAWQRWSGVCPRGGFDDAACLERQDHLYDYQLPASPWVPVGDAAQLYGLSILLLAVAVFAMPFLWAPAGRRFLTWPLAVIPAVAYVGVGGATVASGMAGRPVTLPGYDVPAFLLVNLFWPFGLFVYASVVALWNFPAEGIVTPADRRAAMRSASMVATSLLIAATTVFPTYFIVGPLAAGYMSYDTAPWSEAPAGVLLVLAAVLVWPATARVTARPASDLMSPAKEALF</sequence>
<keyword evidence="1" id="KW-1133">Transmembrane helix</keyword>
<accession>A0ABQ5ST30</accession>
<evidence type="ECO:0008006" key="4">
    <source>
        <dbReference type="Google" id="ProtNLM"/>
    </source>
</evidence>
<gene>
    <name evidence="2" type="ORF">GCM10017579_13390</name>
</gene>
<keyword evidence="3" id="KW-1185">Reference proteome</keyword>
<proteinExistence type="predicted"/>
<evidence type="ECO:0000313" key="2">
    <source>
        <dbReference type="EMBL" id="GLJ67303.1"/>
    </source>
</evidence>
<feature type="transmembrane region" description="Helical" evidence="1">
    <location>
        <begin position="181"/>
        <end position="199"/>
    </location>
</feature>
<comment type="caution">
    <text evidence="2">The sequence shown here is derived from an EMBL/GenBank/DDBJ whole genome shotgun (WGS) entry which is preliminary data.</text>
</comment>
<dbReference type="Proteomes" id="UP001142292">
    <property type="component" value="Unassembled WGS sequence"/>
</dbReference>
<dbReference type="EMBL" id="BSEL01000003">
    <property type="protein sequence ID" value="GLJ67303.1"/>
    <property type="molecule type" value="Genomic_DNA"/>
</dbReference>
<keyword evidence="1" id="KW-0472">Membrane</keyword>
<feature type="transmembrane region" description="Helical" evidence="1">
    <location>
        <begin position="71"/>
        <end position="90"/>
    </location>
</feature>
<feature type="transmembrane region" description="Helical" evidence="1">
    <location>
        <begin position="97"/>
        <end position="122"/>
    </location>
</feature>